<evidence type="ECO:0000259" key="5">
    <source>
        <dbReference type="PROSITE" id="PS50977"/>
    </source>
</evidence>
<dbReference type="PRINTS" id="PR00455">
    <property type="entry name" value="HTHTETR"/>
</dbReference>
<dbReference type="GO" id="GO:0000976">
    <property type="term" value="F:transcription cis-regulatory region binding"/>
    <property type="evidence" value="ECO:0007669"/>
    <property type="project" value="TreeGrafter"/>
</dbReference>
<sequence length="183" mass="19378">MPQPPKISAETVIQHALTLLERSGEAALSLRALAAGLGVTPNALYWHYADREALLGALAAHGADELRRALRAAFPEGAQELADLTPLAHRYLHFARSRPHLYALLTAPQRDPAVSAGLWADVTTMLAPFVGADRAPEVGVALWAYLHGAAGLEGMGAFHQGKPQTGLEAGLRALLGGFSEPRP</sequence>
<evidence type="ECO:0000256" key="4">
    <source>
        <dbReference type="PROSITE-ProRule" id="PRU00335"/>
    </source>
</evidence>
<dbReference type="PANTHER" id="PTHR30055">
    <property type="entry name" value="HTH-TYPE TRANSCRIPTIONAL REGULATOR RUTR"/>
    <property type="match status" value="1"/>
</dbReference>
<feature type="DNA-binding region" description="H-T-H motif" evidence="4">
    <location>
        <begin position="29"/>
        <end position="48"/>
    </location>
</feature>
<reference evidence="6 7" key="1">
    <citation type="submission" date="2018-01" db="EMBL/GenBank/DDBJ databases">
        <title>Deinococcus koreensis sp. nov., a radiation-resistant bacterium isolated from river water.</title>
        <authorList>
            <person name="Choi A."/>
        </authorList>
    </citation>
    <scope>NUCLEOTIDE SEQUENCE [LARGE SCALE GENOMIC DNA]</scope>
    <source>
        <strain evidence="6 7">SJW1-2</strain>
    </source>
</reference>
<evidence type="ECO:0000256" key="1">
    <source>
        <dbReference type="ARBA" id="ARBA00023015"/>
    </source>
</evidence>
<dbReference type="OrthoDB" id="71867at2"/>
<keyword evidence="3" id="KW-0804">Transcription</keyword>
<feature type="domain" description="HTH tetR-type" evidence="5">
    <location>
        <begin position="6"/>
        <end position="66"/>
    </location>
</feature>
<dbReference type="PANTHER" id="PTHR30055:SF239">
    <property type="entry name" value="TRANSCRIPTIONAL REGULATORY PROTEIN"/>
    <property type="match status" value="1"/>
</dbReference>
<dbReference type="Gene3D" id="1.10.10.60">
    <property type="entry name" value="Homeodomain-like"/>
    <property type="match status" value="1"/>
</dbReference>
<name>A0A2K3UY78_9DEIO</name>
<dbReference type="SUPFAM" id="SSF46689">
    <property type="entry name" value="Homeodomain-like"/>
    <property type="match status" value="1"/>
</dbReference>
<gene>
    <name evidence="6" type="ORF">CVO96_08955</name>
</gene>
<dbReference type="Pfam" id="PF00440">
    <property type="entry name" value="TetR_N"/>
    <property type="match status" value="1"/>
</dbReference>
<dbReference type="InterPro" id="IPR050109">
    <property type="entry name" value="HTH-type_TetR-like_transc_reg"/>
</dbReference>
<dbReference type="SUPFAM" id="SSF48498">
    <property type="entry name" value="Tetracyclin repressor-like, C-terminal domain"/>
    <property type="match status" value="1"/>
</dbReference>
<accession>A0A2K3UY78</accession>
<proteinExistence type="predicted"/>
<dbReference type="Pfam" id="PF13305">
    <property type="entry name" value="TetR_C_33"/>
    <property type="match status" value="1"/>
</dbReference>
<keyword evidence="1" id="KW-0805">Transcription regulation</keyword>
<keyword evidence="2 4" id="KW-0238">DNA-binding</keyword>
<dbReference type="RefSeq" id="WP_103311936.1">
    <property type="nucleotide sequence ID" value="NZ_PPPD01000001.1"/>
</dbReference>
<dbReference type="InterPro" id="IPR036271">
    <property type="entry name" value="Tet_transcr_reg_TetR-rel_C_sf"/>
</dbReference>
<organism evidence="6 7">
    <name type="scientific">Deinococcus koreensis</name>
    <dbReference type="NCBI Taxonomy" id="2054903"/>
    <lineage>
        <taxon>Bacteria</taxon>
        <taxon>Thermotogati</taxon>
        <taxon>Deinococcota</taxon>
        <taxon>Deinococci</taxon>
        <taxon>Deinococcales</taxon>
        <taxon>Deinococcaceae</taxon>
        <taxon>Deinococcus</taxon>
    </lineage>
</organism>
<dbReference type="Proteomes" id="UP000236379">
    <property type="component" value="Unassembled WGS sequence"/>
</dbReference>
<dbReference type="EMBL" id="PPPD01000001">
    <property type="protein sequence ID" value="PNY81493.1"/>
    <property type="molecule type" value="Genomic_DNA"/>
</dbReference>
<evidence type="ECO:0000256" key="2">
    <source>
        <dbReference type="ARBA" id="ARBA00023125"/>
    </source>
</evidence>
<protein>
    <submittedName>
        <fullName evidence="6">TetR family transcriptional regulator</fullName>
    </submittedName>
</protein>
<keyword evidence="7" id="KW-1185">Reference proteome</keyword>
<evidence type="ECO:0000313" key="6">
    <source>
        <dbReference type="EMBL" id="PNY81493.1"/>
    </source>
</evidence>
<dbReference type="AlphaFoldDB" id="A0A2K3UY78"/>
<evidence type="ECO:0000256" key="3">
    <source>
        <dbReference type="ARBA" id="ARBA00023163"/>
    </source>
</evidence>
<dbReference type="InterPro" id="IPR025996">
    <property type="entry name" value="MT1864/Rv1816-like_C"/>
</dbReference>
<dbReference type="InterPro" id="IPR009057">
    <property type="entry name" value="Homeodomain-like_sf"/>
</dbReference>
<dbReference type="GO" id="GO:0003700">
    <property type="term" value="F:DNA-binding transcription factor activity"/>
    <property type="evidence" value="ECO:0007669"/>
    <property type="project" value="TreeGrafter"/>
</dbReference>
<dbReference type="Gene3D" id="1.10.357.10">
    <property type="entry name" value="Tetracycline Repressor, domain 2"/>
    <property type="match status" value="1"/>
</dbReference>
<evidence type="ECO:0000313" key="7">
    <source>
        <dbReference type="Proteomes" id="UP000236379"/>
    </source>
</evidence>
<dbReference type="InterPro" id="IPR001647">
    <property type="entry name" value="HTH_TetR"/>
</dbReference>
<dbReference type="PROSITE" id="PS50977">
    <property type="entry name" value="HTH_TETR_2"/>
    <property type="match status" value="1"/>
</dbReference>
<comment type="caution">
    <text evidence="6">The sequence shown here is derived from an EMBL/GenBank/DDBJ whole genome shotgun (WGS) entry which is preliminary data.</text>
</comment>